<evidence type="ECO:0000256" key="7">
    <source>
        <dbReference type="ARBA" id="ARBA00023053"/>
    </source>
</evidence>
<keyword evidence="7" id="KW-0915">Sodium</keyword>
<feature type="region of interest" description="Disordered" evidence="11">
    <location>
        <begin position="903"/>
        <end position="965"/>
    </location>
</feature>
<keyword evidence="15" id="KW-1185">Reference proteome</keyword>
<feature type="transmembrane region" description="Helical" evidence="12">
    <location>
        <begin position="95"/>
        <end position="111"/>
    </location>
</feature>
<feature type="region of interest" description="Disordered" evidence="11">
    <location>
        <begin position="776"/>
        <end position="888"/>
    </location>
</feature>
<feature type="region of interest" description="Disordered" evidence="11">
    <location>
        <begin position="981"/>
        <end position="1173"/>
    </location>
</feature>
<feature type="transmembrane region" description="Helical" evidence="12">
    <location>
        <begin position="229"/>
        <end position="247"/>
    </location>
</feature>
<feature type="transmembrane region" description="Helical" evidence="12">
    <location>
        <begin position="383"/>
        <end position="403"/>
    </location>
</feature>
<evidence type="ECO:0000256" key="10">
    <source>
        <dbReference type="ARBA" id="ARBA00023201"/>
    </source>
</evidence>
<protein>
    <recommendedName>
        <fullName evidence="13">Cation/H+ exchanger transmembrane domain-containing protein</fullName>
    </recommendedName>
</protein>
<dbReference type="Proteomes" id="UP000245946">
    <property type="component" value="Unassembled WGS sequence"/>
</dbReference>
<reference evidence="14 15" key="1">
    <citation type="journal article" date="2018" name="Mol. Biol. Evol.">
        <title>Broad Genomic Sampling Reveals a Smut Pathogenic Ancestry of the Fungal Clade Ustilaginomycotina.</title>
        <authorList>
            <person name="Kijpornyongpan T."/>
            <person name="Mondo S.J."/>
            <person name="Barry K."/>
            <person name="Sandor L."/>
            <person name="Lee J."/>
            <person name="Lipzen A."/>
            <person name="Pangilinan J."/>
            <person name="LaButti K."/>
            <person name="Hainaut M."/>
            <person name="Henrissat B."/>
            <person name="Grigoriev I.V."/>
            <person name="Spatafora J.W."/>
            <person name="Aime M.C."/>
        </authorList>
    </citation>
    <scope>NUCLEOTIDE SEQUENCE [LARGE SCALE GENOMIC DNA]</scope>
    <source>
        <strain evidence="14 15">MCA 4186</strain>
    </source>
</reference>
<keyword evidence="5 12" id="KW-0812">Transmembrane</keyword>
<feature type="compositionally biased region" description="Basic and acidic residues" evidence="11">
    <location>
        <begin position="564"/>
        <end position="579"/>
    </location>
</feature>
<keyword evidence="8" id="KW-0406">Ion transport</keyword>
<dbReference type="PANTHER" id="PTHR31382:SF4">
    <property type="entry name" value="NA(+)_H(+) ANTIPORTER"/>
    <property type="match status" value="1"/>
</dbReference>
<dbReference type="GO" id="GO:0015385">
    <property type="term" value="F:sodium:proton antiporter activity"/>
    <property type="evidence" value="ECO:0007669"/>
    <property type="project" value="InterPro"/>
</dbReference>
<dbReference type="STRING" id="58919.A0A316Z3E4"/>
<feature type="compositionally biased region" description="Low complexity" evidence="11">
    <location>
        <begin position="1020"/>
        <end position="1034"/>
    </location>
</feature>
<dbReference type="GeneID" id="37270599"/>
<comment type="subcellular location">
    <subcellularLocation>
        <location evidence="1">Membrane</location>
        <topology evidence="1">Multi-pass membrane protein</topology>
    </subcellularLocation>
</comment>
<evidence type="ECO:0000256" key="8">
    <source>
        <dbReference type="ARBA" id="ARBA00023065"/>
    </source>
</evidence>
<comment type="similarity">
    <text evidence="2">Belongs to the fungal Na(+)/H(+) exchanger family.</text>
</comment>
<dbReference type="EMBL" id="KZ819300">
    <property type="protein sequence ID" value="PWN96270.1"/>
    <property type="molecule type" value="Genomic_DNA"/>
</dbReference>
<feature type="domain" description="Cation/H+ exchanger transmembrane" evidence="13">
    <location>
        <begin position="38"/>
        <end position="449"/>
    </location>
</feature>
<feature type="transmembrane region" description="Helical" evidence="12">
    <location>
        <begin position="423"/>
        <end position="450"/>
    </location>
</feature>
<feature type="compositionally biased region" description="Low complexity" evidence="11">
    <location>
        <begin position="840"/>
        <end position="850"/>
    </location>
</feature>
<feature type="compositionally biased region" description="Basic and acidic residues" evidence="11">
    <location>
        <begin position="800"/>
        <end position="816"/>
    </location>
</feature>
<evidence type="ECO:0000313" key="14">
    <source>
        <dbReference type="EMBL" id="PWN96270.1"/>
    </source>
</evidence>
<evidence type="ECO:0000313" key="15">
    <source>
        <dbReference type="Proteomes" id="UP000245946"/>
    </source>
</evidence>
<feature type="transmembrane region" description="Helical" evidence="12">
    <location>
        <begin position="54"/>
        <end position="75"/>
    </location>
</feature>
<feature type="transmembrane region" description="Helical" evidence="12">
    <location>
        <begin position="267"/>
        <end position="283"/>
    </location>
</feature>
<proteinExistence type="inferred from homology"/>
<feature type="transmembrane region" description="Helical" evidence="12">
    <location>
        <begin position="123"/>
        <end position="146"/>
    </location>
</feature>
<evidence type="ECO:0000256" key="4">
    <source>
        <dbReference type="ARBA" id="ARBA00022449"/>
    </source>
</evidence>
<feature type="compositionally biased region" description="Basic and acidic residues" evidence="11">
    <location>
        <begin position="616"/>
        <end position="638"/>
    </location>
</feature>
<feature type="compositionally biased region" description="Polar residues" evidence="11">
    <location>
        <begin position="1163"/>
        <end position="1173"/>
    </location>
</feature>
<feature type="compositionally biased region" description="Low complexity" evidence="11">
    <location>
        <begin position="1143"/>
        <end position="1158"/>
    </location>
</feature>
<feature type="compositionally biased region" description="Low complexity" evidence="11">
    <location>
        <begin position="534"/>
        <end position="556"/>
    </location>
</feature>
<feature type="compositionally biased region" description="Basic and acidic residues" evidence="11">
    <location>
        <begin position="829"/>
        <end position="839"/>
    </location>
</feature>
<feature type="compositionally biased region" description="Polar residues" evidence="11">
    <location>
        <begin position="938"/>
        <end position="947"/>
    </location>
</feature>
<evidence type="ECO:0000256" key="6">
    <source>
        <dbReference type="ARBA" id="ARBA00022989"/>
    </source>
</evidence>
<feature type="region of interest" description="Disordered" evidence="11">
    <location>
        <begin position="616"/>
        <end position="683"/>
    </location>
</feature>
<name>A0A316Z3E4_9BASI</name>
<evidence type="ECO:0000256" key="1">
    <source>
        <dbReference type="ARBA" id="ARBA00004141"/>
    </source>
</evidence>
<dbReference type="GO" id="GO:0036376">
    <property type="term" value="P:sodium ion export across plasma membrane"/>
    <property type="evidence" value="ECO:0007669"/>
    <property type="project" value="InterPro"/>
</dbReference>
<feature type="compositionally biased region" description="Polar residues" evidence="11">
    <location>
        <begin position="1042"/>
        <end position="1052"/>
    </location>
</feature>
<evidence type="ECO:0000256" key="5">
    <source>
        <dbReference type="ARBA" id="ARBA00022692"/>
    </source>
</evidence>
<keyword evidence="4" id="KW-0050">Antiport</keyword>
<feature type="compositionally biased region" description="Polar residues" evidence="11">
    <location>
        <begin position="1113"/>
        <end position="1122"/>
    </location>
</feature>
<dbReference type="GO" id="GO:0005886">
    <property type="term" value="C:plasma membrane"/>
    <property type="evidence" value="ECO:0007669"/>
    <property type="project" value="InterPro"/>
</dbReference>
<dbReference type="InterPro" id="IPR004712">
    <property type="entry name" value="Na+/H+_antiporter_fungi"/>
</dbReference>
<sequence>MAAGSTASLEPSRFHPFEITAAHLIYVGLGFFIVIFGMLSLFIKERLYLGEAPIAALFGVIVGPVAINLFDPAGWGGHASETPGGHITNEVTLEIMRVTIALSVFAVGVELPKKYLLRHWRSIALLLGPVMIWGWMITGLLIWAFIPGLDFLNSLVVAAAVTPTDPILAQAVVGGPWAEQHVPAHLRHMLMCESGCNDGAAFPFLFLALFLTTHRDNRGKAIGMWFYDAWAYQIILGTFLGALIGFLARKAMRFSERHRLVDRESFVAQYVSLALASMGVGVLLGSDDLLGAFACGTAFAWDGWFTRQTEDSNFSNIVDLLFNTAAFIYIGALIPFHTFVDASIGLSLWRLIVVTLLTLLLKRLPIVLALWKWIPDIKTFREAIFAGWFGPIGAGAIFIATLARTELPEEIPEPPVDTNDVLAATIQPIIFFFVMCSILVHGLTIPFFAFSRHATTVTRTWSRAASISRMSGEGGGEPGWLNRVKRFRTNDTLKHEEGNMTEIERVLNAQLGVIGRGAIGGDAEKELREDRNGELSSSSGSGTSGEGSHSPTSGSHVGLMNTRTQRDLEKADLDRRFNDDPEDYEDEHNADPSCEWGGDSCIEARRYREKLAAAKAEREARQRREGQLEEGDERRRSAEAQQDGEEGDIGGAATSHDLEKQAPEAVEEDEERAPYHNAQSGYPSVRSWVEGNKLLLEYQKTRSDDPEVHVLNLTDADVEAVRHADSPAHAWVRHHAEGIEEHLGITEHHQWDPTEAVRNVIHHGIPNRYNAYLESRKNGAQSSSSAAERGRPAAQQSSMSRDDSHGEDSRQERAERTALIYGAMSAASGRRDASDERAAARQPAKSASARFAEDPIHSRSASGSRSPDGRHASGAHAHKLQVHAAGTDSVTAKRRFSLRKRLLAGQVGLQGRRSKSHSERLLEDEDEAEDYIIEDPTPESSRPTSIFLSGNSGGSGLGLPRTDSLPTGAVARTFYRTTSHGGLAGDEDSGQRSNTVQWVNAGDTRHERSSRAPGASKPNSRSTSPARAAAAAASDSRHSKTLNRNRTISNASLRDAAAQDDGEREQGDQFGSQSGRGGPRRGGRVAALFSALTPGPRPRTDRGGSAPPESDSSRLQHASSSPAIARFMARPGTAESNGPPERTGSGISGISTPSETGILAGGANSTAASSLSGHESDRVMIELPGRDGPVFAGGPRDSDA</sequence>
<feature type="region of interest" description="Disordered" evidence="11">
    <location>
        <begin position="522"/>
        <end position="598"/>
    </location>
</feature>
<dbReference type="InterPro" id="IPR006153">
    <property type="entry name" value="Cation/H_exchanger_TM"/>
</dbReference>
<feature type="transmembrane region" description="Helical" evidence="12">
    <location>
        <begin position="20"/>
        <end position="42"/>
    </location>
</feature>
<keyword evidence="6 12" id="KW-1133">Transmembrane helix</keyword>
<dbReference type="Pfam" id="PF00999">
    <property type="entry name" value="Na_H_Exchanger"/>
    <property type="match status" value="1"/>
</dbReference>
<evidence type="ECO:0000256" key="11">
    <source>
        <dbReference type="SAM" id="MobiDB-lite"/>
    </source>
</evidence>
<feature type="transmembrane region" description="Helical" evidence="12">
    <location>
        <begin position="348"/>
        <end position="371"/>
    </location>
</feature>
<evidence type="ECO:0000259" key="13">
    <source>
        <dbReference type="Pfam" id="PF00999"/>
    </source>
</evidence>
<dbReference type="GO" id="GO:0120029">
    <property type="term" value="P:proton export across plasma membrane"/>
    <property type="evidence" value="ECO:0007669"/>
    <property type="project" value="InterPro"/>
</dbReference>
<evidence type="ECO:0000256" key="2">
    <source>
        <dbReference type="ARBA" id="ARBA00005248"/>
    </source>
</evidence>
<dbReference type="GO" id="GO:0042391">
    <property type="term" value="P:regulation of membrane potential"/>
    <property type="evidence" value="ECO:0007669"/>
    <property type="project" value="InterPro"/>
</dbReference>
<feature type="compositionally biased region" description="Basic and acidic residues" evidence="11">
    <location>
        <begin position="522"/>
        <end position="533"/>
    </location>
</feature>
<accession>A0A316Z3E4</accession>
<dbReference type="PANTHER" id="PTHR31382">
    <property type="entry name" value="NA(+)/H(+) ANTIPORTER"/>
    <property type="match status" value="1"/>
</dbReference>
<dbReference type="OrthoDB" id="2190219at2759"/>
<dbReference type="AlphaFoldDB" id="A0A316Z3E4"/>
<evidence type="ECO:0000256" key="9">
    <source>
        <dbReference type="ARBA" id="ARBA00023136"/>
    </source>
</evidence>
<keyword evidence="10" id="KW-0739">Sodium transport</keyword>
<evidence type="ECO:0000256" key="3">
    <source>
        <dbReference type="ARBA" id="ARBA00022448"/>
    </source>
</evidence>
<keyword evidence="9 12" id="KW-0472">Membrane</keyword>
<keyword evidence="3" id="KW-0813">Transport</keyword>
<feature type="transmembrane region" description="Helical" evidence="12">
    <location>
        <begin position="317"/>
        <end position="336"/>
    </location>
</feature>
<dbReference type="RefSeq" id="XP_025596549.1">
    <property type="nucleotide sequence ID" value="XM_025743055.1"/>
</dbReference>
<organism evidence="14 15">
    <name type="scientific">Tilletiopsis washingtonensis</name>
    <dbReference type="NCBI Taxonomy" id="58919"/>
    <lineage>
        <taxon>Eukaryota</taxon>
        <taxon>Fungi</taxon>
        <taxon>Dikarya</taxon>
        <taxon>Basidiomycota</taxon>
        <taxon>Ustilaginomycotina</taxon>
        <taxon>Exobasidiomycetes</taxon>
        <taxon>Entylomatales</taxon>
        <taxon>Entylomatales incertae sedis</taxon>
        <taxon>Tilletiopsis</taxon>
    </lineage>
</organism>
<feature type="compositionally biased region" description="Acidic residues" evidence="11">
    <location>
        <begin position="922"/>
        <end position="937"/>
    </location>
</feature>
<evidence type="ECO:0000256" key="12">
    <source>
        <dbReference type="SAM" id="Phobius"/>
    </source>
</evidence>
<gene>
    <name evidence="14" type="ORF">FA09DRAFT_331504</name>
</gene>
<dbReference type="GO" id="GO:0030007">
    <property type="term" value="P:intracellular potassium ion homeostasis"/>
    <property type="evidence" value="ECO:0007669"/>
    <property type="project" value="TreeGrafter"/>
</dbReference>